<dbReference type="eggNOG" id="COG1216">
    <property type="taxonomic scope" value="Bacteria"/>
</dbReference>
<gene>
    <name evidence="2" type="ordered locus">AciX9_4567</name>
</gene>
<name>E8X7R4_GRATM</name>
<dbReference type="InterPro" id="IPR001173">
    <property type="entry name" value="Glyco_trans_2-like"/>
</dbReference>
<dbReference type="KEGG" id="acm:AciX9_4567"/>
<protein>
    <submittedName>
        <fullName evidence="2">Glycosyl transferase family 2</fullName>
    </submittedName>
</protein>
<evidence type="ECO:0000259" key="1">
    <source>
        <dbReference type="Pfam" id="PF00535"/>
    </source>
</evidence>
<dbReference type="HOGENOM" id="CLU_025996_0_1_0"/>
<accession>E8X7R4</accession>
<dbReference type="InterPro" id="IPR029044">
    <property type="entry name" value="Nucleotide-diphossugar_trans"/>
</dbReference>
<dbReference type="PANTHER" id="PTHR43685:SF2">
    <property type="entry name" value="GLYCOSYLTRANSFERASE 2-LIKE DOMAIN-CONTAINING PROTEIN"/>
    <property type="match status" value="1"/>
</dbReference>
<proteinExistence type="predicted"/>
<dbReference type="PaxDb" id="1198114-AciX9_4567"/>
<dbReference type="PANTHER" id="PTHR43685">
    <property type="entry name" value="GLYCOSYLTRANSFERASE"/>
    <property type="match status" value="1"/>
</dbReference>
<evidence type="ECO:0000313" key="2">
    <source>
        <dbReference type="EMBL" id="ADW71498.1"/>
    </source>
</evidence>
<keyword evidence="3" id="KW-1185">Reference proteome</keyword>
<dbReference type="SUPFAM" id="SSF53448">
    <property type="entry name" value="Nucleotide-diphospho-sugar transferases"/>
    <property type="match status" value="1"/>
</dbReference>
<dbReference type="Proteomes" id="UP000000343">
    <property type="component" value="Plasmid pACIX904"/>
</dbReference>
<dbReference type="Gene3D" id="3.90.550.10">
    <property type="entry name" value="Spore Coat Polysaccharide Biosynthesis Protein SpsA, Chain A"/>
    <property type="match status" value="1"/>
</dbReference>
<dbReference type="AlphaFoldDB" id="E8X7R4"/>
<feature type="domain" description="Glycosyltransferase 2-like" evidence="1">
    <location>
        <begin position="23"/>
        <end position="142"/>
    </location>
</feature>
<organism evidence="3">
    <name type="scientific">Granulicella tundricola (strain ATCC BAA-1859 / DSM 23138 / MP5ACTX9)</name>
    <dbReference type="NCBI Taxonomy" id="1198114"/>
    <lineage>
        <taxon>Bacteria</taxon>
        <taxon>Pseudomonadati</taxon>
        <taxon>Acidobacteriota</taxon>
        <taxon>Terriglobia</taxon>
        <taxon>Terriglobales</taxon>
        <taxon>Acidobacteriaceae</taxon>
        <taxon>Granulicella</taxon>
    </lineage>
</organism>
<dbReference type="EMBL" id="CP002484">
    <property type="protein sequence ID" value="ADW71498.1"/>
    <property type="molecule type" value="Genomic_DNA"/>
</dbReference>
<keyword evidence="2" id="KW-0614">Plasmid</keyword>
<geneLocation type="plasmid" evidence="2 3">
    <name>pACIX904</name>
</geneLocation>
<dbReference type="InterPro" id="IPR050834">
    <property type="entry name" value="Glycosyltransf_2"/>
</dbReference>
<sequence length="332" mass="38129">MSLASHPCCITVNKNWEASILISIVVPVYNSVATLKRALDSVQAQTFSDWELIVVDDASSDGTVKLAKQLYSSDNRFRFILKEVNTGPAESRNLGFDQARGEWIALLDADDSWLPNRLAELLSASSDSDLIADNLMTYDVSIRRETGPYYKDFSTPVLTLADYLIGWLGNTELDGGYLKPLLRTSFLRTHNLRYDCALRHGEDYLLYCKALCWGARFKLINSCNYIYTTPIGWYSKEKSVHTRTIPDPIALAKAMQHFRTEICDRLCARDKDLYDRKIAELYATENWWAFEGAWRAKNYFLCLYLLRYSAVRKGFWVVLLSKLNLYTPTRPR</sequence>
<dbReference type="Pfam" id="PF00535">
    <property type="entry name" value="Glycos_transf_2"/>
    <property type="match status" value="1"/>
</dbReference>
<dbReference type="GO" id="GO:0016740">
    <property type="term" value="F:transferase activity"/>
    <property type="evidence" value="ECO:0007669"/>
    <property type="project" value="UniProtKB-KW"/>
</dbReference>
<keyword evidence="2" id="KW-0808">Transferase</keyword>
<dbReference type="CDD" id="cd00761">
    <property type="entry name" value="Glyco_tranf_GTA_type"/>
    <property type="match status" value="1"/>
</dbReference>
<evidence type="ECO:0000313" key="3">
    <source>
        <dbReference type="Proteomes" id="UP000000343"/>
    </source>
</evidence>
<reference evidence="3" key="1">
    <citation type="submission" date="2011-01" db="EMBL/GenBank/DDBJ databases">
        <title>Complete sequence of plasmid4 of Acidobacterium sp. MP5ACTX9.</title>
        <authorList>
            <consortium name="US DOE Joint Genome Institute"/>
            <person name="Lucas S."/>
            <person name="Copeland A."/>
            <person name="Lapidus A."/>
            <person name="Cheng J.-F."/>
            <person name="Goodwin L."/>
            <person name="Pitluck S."/>
            <person name="Teshima H."/>
            <person name="Detter J.C."/>
            <person name="Han C."/>
            <person name="Tapia R."/>
            <person name="Land M."/>
            <person name="Hauser L."/>
            <person name="Kyrpides N."/>
            <person name="Ivanova N."/>
            <person name="Ovchinnikova G."/>
            <person name="Pagani I."/>
            <person name="Rawat S.R."/>
            <person name="Mannisto M."/>
            <person name="Haggblom M.M."/>
            <person name="Woyke T."/>
        </authorList>
    </citation>
    <scope>NUCLEOTIDE SEQUENCE [LARGE SCALE GENOMIC DNA]</scope>
    <source>
        <strain evidence="3">MP5ACTX9</strain>
        <plasmid evidence="3">Plasmid pACIX904</plasmid>
    </source>
</reference>